<dbReference type="STRING" id="13035.Dacsa_2628"/>
<dbReference type="eggNOG" id="ENOG5033A5B">
    <property type="taxonomic scope" value="Bacteria"/>
</dbReference>
<dbReference type="GO" id="GO:0009523">
    <property type="term" value="C:photosystem II"/>
    <property type="evidence" value="ECO:0007669"/>
    <property type="project" value="UniProtKB-KW"/>
</dbReference>
<evidence type="ECO:0000313" key="8">
    <source>
        <dbReference type="EMBL" id="AFZ51214.1"/>
    </source>
</evidence>
<reference evidence="8" key="1">
    <citation type="submission" date="2012-04" db="EMBL/GenBank/DDBJ databases">
        <title>Finished genome of Dactylococcopsis salina PCC 8305.</title>
        <authorList>
            <consortium name="US DOE Joint Genome Institute"/>
            <person name="Gugger M."/>
            <person name="Coursin T."/>
            <person name="Rippka R."/>
            <person name="Tandeau De Marsac N."/>
            <person name="Huntemann M."/>
            <person name="Wei C.-L."/>
            <person name="Han J."/>
            <person name="Detter J.C."/>
            <person name="Han C."/>
            <person name="Tapia R."/>
            <person name="Daligault H."/>
            <person name="Chen A."/>
            <person name="Krypides N."/>
            <person name="Mavromatis K."/>
            <person name="Markowitz V."/>
            <person name="Szeto E."/>
            <person name="Ivanova N."/>
            <person name="Ovchinnikova G."/>
            <person name="Pagani I."/>
            <person name="Pati A."/>
            <person name="Goodwin L."/>
            <person name="Peters L."/>
            <person name="Pitluck S."/>
            <person name="Woyke T."/>
            <person name="Kerfeld C."/>
        </authorList>
    </citation>
    <scope>NUCLEOTIDE SEQUENCE [LARGE SCALE GENOMIC DNA]</scope>
    <source>
        <strain evidence="8">PCC 8305</strain>
    </source>
</reference>
<dbReference type="Proteomes" id="UP000010482">
    <property type="component" value="Chromosome"/>
</dbReference>
<dbReference type="RefSeq" id="WP_015230204.1">
    <property type="nucleotide sequence ID" value="NC_019780.1"/>
</dbReference>
<gene>
    <name evidence="7" type="primary">psb30</name>
    <name evidence="7" type="synonym">ycf12</name>
    <name evidence="8" type="ORF">Dacsa_2628</name>
</gene>
<keyword evidence="6 7" id="KW-0604">Photosystem II</keyword>
<evidence type="ECO:0000256" key="1">
    <source>
        <dbReference type="ARBA" id="ARBA00004167"/>
    </source>
</evidence>
<dbReference type="HOGENOM" id="CLU_196761_0_0_3"/>
<name>K9YWF0_DACS8</name>
<comment type="subcellular location">
    <subcellularLocation>
        <location evidence="7">Cellular thylakoid membrane</location>
        <topology evidence="7">Single-pass membrane protein</topology>
    </subcellularLocation>
    <subcellularLocation>
        <location evidence="1">Membrane</location>
        <topology evidence="1">Single-pass membrane protein</topology>
    </subcellularLocation>
</comment>
<dbReference type="HAMAP" id="MF_01329">
    <property type="entry name" value="PSII_Psb30_Ycf12"/>
    <property type="match status" value="1"/>
</dbReference>
<evidence type="ECO:0000256" key="7">
    <source>
        <dbReference type="HAMAP-Rule" id="MF_01329"/>
    </source>
</evidence>
<dbReference type="AlphaFoldDB" id="K9YWF0"/>
<proteinExistence type="inferred from homology"/>
<dbReference type="GO" id="GO:0015979">
    <property type="term" value="P:photosynthesis"/>
    <property type="evidence" value="ECO:0007669"/>
    <property type="project" value="UniProtKB-KW"/>
</dbReference>
<evidence type="ECO:0000313" key="9">
    <source>
        <dbReference type="Proteomes" id="UP000010482"/>
    </source>
</evidence>
<keyword evidence="2 7" id="KW-0602">Photosynthesis</keyword>
<keyword evidence="9" id="KW-1185">Reference proteome</keyword>
<keyword evidence="5 7" id="KW-0472">Membrane</keyword>
<evidence type="ECO:0000256" key="4">
    <source>
        <dbReference type="ARBA" id="ARBA00022989"/>
    </source>
</evidence>
<sequence>MEALTSFLGNVNYEVIFQLTFVALIMISGPIVIFLLAVRGGDL</sequence>
<dbReference type="KEGG" id="dsl:Dacsa_2628"/>
<evidence type="ECO:0000256" key="6">
    <source>
        <dbReference type="ARBA" id="ARBA00023276"/>
    </source>
</evidence>
<organism evidence="8 9">
    <name type="scientific">Dactylococcopsis salina (strain PCC 8305)</name>
    <name type="common">Myxobactron salinum</name>
    <dbReference type="NCBI Taxonomy" id="13035"/>
    <lineage>
        <taxon>Bacteria</taxon>
        <taxon>Bacillati</taxon>
        <taxon>Cyanobacteriota</taxon>
        <taxon>Cyanophyceae</taxon>
        <taxon>Nodosilineales</taxon>
        <taxon>Cymatolegaceae</taxon>
        <taxon>Dactylococcopsis</taxon>
    </lineage>
</organism>
<feature type="transmembrane region" description="Helical" evidence="7">
    <location>
        <begin position="15"/>
        <end position="38"/>
    </location>
</feature>
<protein>
    <recommendedName>
        <fullName evidence="7">Photosystem II reaction center protein Psb30</fullName>
    </recommendedName>
    <alternativeName>
        <fullName evidence="7">Photosystem II reaction center protein Ycf12</fullName>
    </alternativeName>
</protein>
<keyword evidence="7" id="KW-0793">Thylakoid</keyword>
<comment type="subunit">
    <text evidence="7">PSII is composed of 1 copy each of membrane proteins PsbA, PsbB, PsbC, PsbD, PsbE, PsbF, PsbH, PsbI, PsbJ, PsbK, PsbL, PsbM, PsbT, PsbX, PsbY, PsbZ, Psb30/Ycf12, peripheral proteins PsbO, CyanoQ (PsbQ), PsbU, PsbV and a large number of cofactors. It forms dimeric complexes.</text>
</comment>
<dbReference type="OrthoDB" id="516821at2"/>
<evidence type="ECO:0000256" key="2">
    <source>
        <dbReference type="ARBA" id="ARBA00022531"/>
    </source>
</evidence>
<dbReference type="PATRIC" id="fig|13035.3.peg.2998"/>
<keyword evidence="3 7" id="KW-0812">Transmembrane</keyword>
<comment type="similarity">
    <text evidence="7">Belongs to the Psb30/Ycf12 family.</text>
</comment>
<accession>K9YWF0</accession>
<dbReference type="Pfam" id="PF05969">
    <property type="entry name" value="PSII_Ycf12"/>
    <property type="match status" value="1"/>
</dbReference>
<dbReference type="EMBL" id="CP003944">
    <property type="protein sequence ID" value="AFZ51214.1"/>
    <property type="molecule type" value="Genomic_DNA"/>
</dbReference>
<keyword evidence="4 7" id="KW-1133">Transmembrane helix</keyword>
<evidence type="ECO:0000256" key="5">
    <source>
        <dbReference type="ARBA" id="ARBA00023136"/>
    </source>
</evidence>
<comment type="function">
    <text evidence="7">A core subunit of photosystem II (PSII), probably helps stabilize the reaction center.</text>
</comment>
<dbReference type="NCBIfam" id="NF010239">
    <property type="entry name" value="PRK13686.1"/>
    <property type="match status" value="1"/>
</dbReference>
<dbReference type="InterPro" id="IPR010284">
    <property type="entry name" value="PSII_Ycf12_core-subunit"/>
</dbReference>
<evidence type="ECO:0000256" key="3">
    <source>
        <dbReference type="ARBA" id="ARBA00022692"/>
    </source>
</evidence>
<dbReference type="GO" id="GO:0031676">
    <property type="term" value="C:plasma membrane-derived thylakoid membrane"/>
    <property type="evidence" value="ECO:0007669"/>
    <property type="project" value="UniProtKB-SubCell"/>
</dbReference>